<comment type="function">
    <text evidence="6">Choline transporter.</text>
</comment>
<dbReference type="InterPro" id="IPR007603">
    <property type="entry name" value="Choline_transptr-like"/>
</dbReference>
<evidence type="ECO:0000313" key="8">
    <source>
        <dbReference type="Proteomes" id="UP000243217"/>
    </source>
</evidence>
<evidence type="ECO:0000256" key="5">
    <source>
        <dbReference type="ARBA" id="ARBA00023136"/>
    </source>
</evidence>
<gene>
    <name evidence="7" type="ORF">THRCLA_05080</name>
</gene>
<evidence type="ECO:0000256" key="6">
    <source>
        <dbReference type="RuleBase" id="RU368066"/>
    </source>
</evidence>
<evidence type="ECO:0000256" key="2">
    <source>
        <dbReference type="ARBA" id="ARBA00007168"/>
    </source>
</evidence>
<evidence type="ECO:0000313" key="7">
    <source>
        <dbReference type="EMBL" id="OQS02555.1"/>
    </source>
</evidence>
<feature type="transmembrane region" description="Helical" evidence="6">
    <location>
        <begin position="49"/>
        <end position="69"/>
    </location>
</feature>
<feature type="transmembrane region" description="Helical" evidence="6">
    <location>
        <begin position="325"/>
        <end position="346"/>
    </location>
</feature>
<feature type="transmembrane region" description="Helical" evidence="6">
    <location>
        <begin position="129"/>
        <end position="148"/>
    </location>
</feature>
<feature type="transmembrane region" description="Helical" evidence="6">
    <location>
        <begin position="100"/>
        <end position="122"/>
    </location>
</feature>
<dbReference type="Proteomes" id="UP000243217">
    <property type="component" value="Unassembled WGS sequence"/>
</dbReference>
<feature type="transmembrane region" description="Helical" evidence="6">
    <location>
        <begin position="154"/>
        <end position="175"/>
    </location>
</feature>
<keyword evidence="3 6" id="KW-0812">Transmembrane</keyword>
<dbReference type="AlphaFoldDB" id="A0A1V9ZX10"/>
<dbReference type="EMBL" id="JNBS01001114">
    <property type="protein sequence ID" value="OQS02555.1"/>
    <property type="molecule type" value="Genomic_DNA"/>
</dbReference>
<dbReference type="GO" id="GO:0022857">
    <property type="term" value="F:transmembrane transporter activity"/>
    <property type="evidence" value="ECO:0007669"/>
    <property type="project" value="UniProtKB-UniRule"/>
</dbReference>
<dbReference type="OrthoDB" id="44736at2759"/>
<sequence length="526" mass="57307">MYQKNTSNLDPYGIPVAVPAPSGGNVQLGAVQSMKPQVAAATGLRDWPFAFLFLGNVVAIVVLLVMWGIPVLTDKSSSSNSTTKSSSSNNFISSKDLHTVLIYAAAMAVISAVLSFLMLSFITKFARGMITFSLWFSVGLDVLFAIYAVVKHQYVLAILATIFALFAICYAFAVRDRIPFAAANLRCGAAAIKKHSSTYCVAFSMLLLQIVWVGVWSFAAFGLSNHLLENKTKTYNSNGLANGGRCNANSMCYSNYCYNYVCKDTNALADLKSTTYVGYFFMLISFFWGMNVVKNITHATVAGTVATWWYSSDSRGATGASLKRTLTTSFGSICLGSLIVAVLQALRQLAEEARRQGDAAACIAECILGCLESMMEYFNRWAFIYVGIYGYKFTDAGKAVIGLFRDRGFETIINDDLVGNALGFAALGVGFLCAGLGMIYTYIDTTNFNFQYANVLVPVLGLCVGIAVSIIPLSVIDSAVATVFVCFAEDPAALQQSHQEHFNELMYEWHRLFPDVMVASGYYVVY</sequence>
<evidence type="ECO:0000256" key="3">
    <source>
        <dbReference type="ARBA" id="ARBA00022692"/>
    </source>
</evidence>
<dbReference type="PANTHER" id="PTHR12385">
    <property type="entry name" value="CHOLINE TRANSPORTER-LIKE (SLC FAMILY 44)"/>
    <property type="match status" value="1"/>
</dbReference>
<proteinExistence type="inferred from homology"/>
<accession>A0A1V9ZX10</accession>
<dbReference type="GO" id="GO:0005886">
    <property type="term" value="C:plasma membrane"/>
    <property type="evidence" value="ECO:0007669"/>
    <property type="project" value="UniProtKB-SubCell"/>
</dbReference>
<keyword evidence="4 6" id="KW-1133">Transmembrane helix</keyword>
<keyword evidence="8" id="KW-1185">Reference proteome</keyword>
<protein>
    <recommendedName>
        <fullName evidence="6">Choline transporter-like protein</fullName>
    </recommendedName>
</protein>
<name>A0A1V9ZX10_9STRA</name>
<dbReference type="PANTHER" id="PTHR12385:SF4">
    <property type="entry name" value="PROTEIN PNS1"/>
    <property type="match status" value="1"/>
</dbReference>
<dbReference type="Pfam" id="PF04515">
    <property type="entry name" value="Choline_transpo"/>
    <property type="match status" value="1"/>
</dbReference>
<organism evidence="7 8">
    <name type="scientific">Thraustotheca clavata</name>
    <dbReference type="NCBI Taxonomy" id="74557"/>
    <lineage>
        <taxon>Eukaryota</taxon>
        <taxon>Sar</taxon>
        <taxon>Stramenopiles</taxon>
        <taxon>Oomycota</taxon>
        <taxon>Saprolegniomycetes</taxon>
        <taxon>Saprolegniales</taxon>
        <taxon>Achlyaceae</taxon>
        <taxon>Thraustotheca</taxon>
    </lineage>
</organism>
<comment type="subcellular location">
    <subcellularLocation>
        <location evidence="6">Cell membrane</location>
        <topology evidence="6">Multi-pass membrane protein</topology>
    </subcellularLocation>
    <subcellularLocation>
        <location evidence="1">Membrane</location>
        <topology evidence="1">Multi-pass membrane protein</topology>
    </subcellularLocation>
</comment>
<evidence type="ECO:0000256" key="4">
    <source>
        <dbReference type="ARBA" id="ARBA00022989"/>
    </source>
</evidence>
<keyword evidence="5 6" id="KW-0472">Membrane</keyword>
<feature type="transmembrane region" description="Helical" evidence="6">
    <location>
        <begin position="421"/>
        <end position="443"/>
    </location>
</feature>
<feature type="transmembrane region" description="Helical" evidence="6">
    <location>
        <begin position="196"/>
        <end position="219"/>
    </location>
</feature>
<evidence type="ECO:0000256" key="1">
    <source>
        <dbReference type="ARBA" id="ARBA00004141"/>
    </source>
</evidence>
<feature type="transmembrane region" description="Helical" evidence="6">
    <location>
        <begin position="276"/>
        <end position="293"/>
    </location>
</feature>
<reference evidence="7 8" key="1">
    <citation type="journal article" date="2014" name="Genome Biol. Evol.">
        <title>The secreted proteins of Achlya hypogyna and Thraustotheca clavata identify the ancestral oomycete secretome and reveal gene acquisitions by horizontal gene transfer.</title>
        <authorList>
            <person name="Misner I."/>
            <person name="Blouin N."/>
            <person name="Leonard G."/>
            <person name="Richards T.A."/>
            <person name="Lane C.E."/>
        </authorList>
    </citation>
    <scope>NUCLEOTIDE SEQUENCE [LARGE SCALE GENOMIC DNA]</scope>
    <source>
        <strain evidence="7 8">ATCC 34112</strain>
    </source>
</reference>
<comment type="caution">
    <text evidence="7">The sequence shown here is derived from an EMBL/GenBank/DDBJ whole genome shotgun (WGS) entry which is preliminary data.</text>
</comment>
<comment type="similarity">
    <text evidence="2 6">Belongs to the CTL (choline transporter-like) family.</text>
</comment>
<feature type="transmembrane region" description="Helical" evidence="6">
    <location>
        <begin position="455"/>
        <end position="476"/>
    </location>
</feature>